<comment type="caution">
    <text evidence="2">The sequence shown here is derived from an EMBL/GenBank/DDBJ whole genome shotgun (WGS) entry which is preliminary data.</text>
</comment>
<protein>
    <submittedName>
        <fullName evidence="2">Uncharacterized protein</fullName>
    </submittedName>
</protein>
<proteinExistence type="predicted"/>
<keyword evidence="1" id="KW-0472">Membrane</keyword>
<keyword evidence="1" id="KW-0812">Transmembrane</keyword>
<dbReference type="EMBL" id="JACMSF010000132">
    <property type="protein sequence ID" value="MBC2908277.1"/>
    <property type="molecule type" value="Genomic_DNA"/>
</dbReference>
<evidence type="ECO:0000313" key="2">
    <source>
        <dbReference type="EMBL" id="MBC2908277.1"/>
    </source>
</evidence>
<name>A0A7X1JHY1_9ACTN</name>
<keyword evidence="3" id="KW-1185">Reference proteome</keyword>
<sequence length="50" mass="5406">MGGQIDQRMVLLLLVGSGATYAAFEYPSFGTALLVGVALMTLLHHLMKNR</sequence>
<evidence type="ECO:0000256" key="1">
    <source>
        <dbReference type="SAM" id="Phobius"/>
    </source>
</evidence>
<accession>A0A7X1JHY1</accession>
<dbReference type="Proteomes" id="UP000584670">
    <property type="component" value="Unassembled WGS sequence"/>
</dbReference>
<organism evidence="2 3">
    <name type="scientific">Streptomyces cupreus</name>
    <dbReference type="NCBI Taxonomy" id="2759956"/>
    <lineage>
        <taxon>Bacteria</taxon>
        <taxon>Bacillati</taxon>
        <taxon>Actinomycetota</taxon>
        <taxon>Actinomycetes</taxon>
        <taxon>Kitasatosporales</taxon>
        <taxon>Streptomycetaceae</taxon>
        <taxon>Streptomyces</taxon>
    </lineage>
</organism>
<dbReference type="AlphaFoldDB" id="A0A7X1JHY1"/>
<feature type="transmembrane region" description="Helical" evidence="1">
    <location>
        <begin position="32"/>
        <end position="47"/>
    </location>
</feature>
<keyword evidence="1" id="KW-1133">Transmembrane helix</keyword>
<dbReference type="RefSeq" id="WP_186288192.1">
    <property type="nucleotide sequence ID" value="NZ_JACMSF010000132.1"/>
</dbReference>
<reference evidence="2 3" key="1">
    <citation type="submission" date="2020-08" db="EMBL/GenBank/DDBJ databases">
        <title>Streptomyces sp. PSKA01 genome sequencing and assembly.</title>
        <authorList>
            <person name="Mandal S."/>
            <person name="Maiti P.K."/>
            <person name="Das P."/>
        </authorList>
    </citation>
    <scope>NUCLEOTIDE SEQUENCE [LARGE SCALE GENOMIC DNA]</scope>
    <source>
        <strain evidence="2 3">PSKA01</strain>
    </source>
</reference>
<evidence type="ECO:0000313" key="3">
    <source>
        <dbReference type="Proteomes" id="UP000584670"/>
    </source>
</evidence>
<gene>
    <name evidence="2" type="ORF">H4N64_43710</name>
</gene>